<dbReference type="Pfam" id="PF05423">
    <property type="entry name" value="Mycobact_memb"/>
    <property type="match status" value="1"/>
</dbReference>
<feature type="region of interest" description="Disordered" evidence="7">
    <location>
        <begin position="64"/>
        <end position="92"/>
    </location>
</feature>
<dbReference type="InterPro" id="IPR008693">
    <property type="entry name" value="MmpS"/>
</dbReference>
<keyword evidence="6 8" id="KW-0472">Membrane</keyword>
<evidence type="ECO:0000256" key="2">
    <source>
        <dbReference type="ARBA" id="ARBA00007531"/>
    </source>
</evidence>
<organism evidence="9 10">
    <name type="scientific">Dietzia timorensis</name>
    <dbReference type="NCBI Taxonomy" id="499555"/>
    <lineage>
        <taxon>Bacteria</taxon>
        <taxon>Bacillati</taxon>
        <taxon>Actinomycetota</taxon>
        <taxon>Actinomycetes</taxon>
        <taxon>Mycobacteriales</taxon>
        <taxon>Dietziaceae</taxon>
        <taxon>Dietzia</taxon>
    </lineage>
</organism>
<keyword evidence="3" id="KW-1003">Cell membrane</keyword>
<dbReference type="EMBL" id="DYXM01000013">
    <property type="protein sequence ID" value="HJE89488.1"/>
    <property type="molecule type" value="Genomic_DNA"/>
</dbReference>
<evidence type="ECO:0000256" key="5">
    <source>
        <dbReference type="ARBA" id="ARBA00022989"/>
    </source>
</evidence>
<evidence type="ECO:0000313" key="9">
    <source>
        <dbReference type="EMBL" id="HJE89488.1"/>
    </source>
</evidence>
<sequence>MLDRNPPTDPGRFNPNQPQPWQGQPYMQQQSPDKKRGGCLKWFAIIAVAFIALIIVVAAVSGGSNDSSIESQDGQAGVSEAREAGQPDSKATTVRYEVETSDGSNVSVTYANAGDGVATAQDNATTSPWSHEITVGEHEMLNVNVLAQQDGSSDVTCRIFVNGEEVTTNTSSGPYSIATCNFSDFLR</sequence>
<evidence type="ECO:0000313" key="10">
    <source>
        <dbReference type="Proteomes" id="UP000776650"/>
    </source>
</evidence>
<reference evidence="9" key="2">
    <citation type="submission" date="2021-09" db="EMBL/GenBank/DDBJ databases">
        <authorList>
            <person name="Gilroy R."/>
        </authorList>
    </citation>
    <scope>NUCLEOTIDE SEQUENCE</scope>
    <source>
        <strain evidence="9">ChiGjej1B1-18357</strain>
    </source>
</reference>
<dbReference type="AlphaFoldDB" id="A0A921F2B6"/>
<evidence type="ECO:0000256" key="6">
    <source>
        <dbReference type="ARBA" id="ARBA00023136"/>
    </source>
</evidence>
<feature type="compositionally biased region" description="Low complexity" evidence="7">
    <location>
        <begin position="14"/>
        <end position="31"/>
    </location>
</feature>
<reference evidence="9" key="1">
    <citation type="journal article" date="2021" name="PeerJ">
        <title>Extensive microbial diversity within the chicken gut microbiome revealed by metagenomics and culture.</title>
        <authorList>
            <person name="Gilroy R."/>
            <person name="Ravi A."/>
            <person name="Getino M."/>
            <person name="Pursley I."/>
            <person name="Horton D.L."/>
            <person name="Alikhan N.F."/>
            <person name="Baker D."/>
            <person name="Gharbi K."/>
            <person name="Hall N."/>
            <person name="Watson M."/>
            <person name="Adriaenssens E.M."/>
            <person name="Foster-Nyarko E."/>
            <person name="Jarju S."/>
            <person name="Secka A."/>
            <person name="Antonio M."/>
            <person name="Oren A."/>
            <person name="Chaudhuri R.R."/>
            <person name="La Ragione R."/>
            <person name="Hildebrand F."/>
            <person name="Pallen M.J."/>
        </authorList>
    </citation>
    <scope>NUCLEOTIDE SEQUENCE</scope>
    <source>
        <strain evidence="9">ChiGjej1B1-18357</strain>
    </source>
</reference>
<accession>A0A921F2B6</accession>
<feature type="region of interest" description="Disordered" evidence="7">
    <location>
        <begin position="1"/>
        <end position="33"/>
    </location>
</feature>
<gene>
    <name evidence="9" type="ORF">K8V11_00570</name>
</gene>
<dbReference type="InterPro" id="IPR038468">
    <property type="entry name" value="MmpS_C"/>
</dbReference>
<evidence type="ECO:0000256" key="4">
    <source>
        <dbReference type="ARBA" id="ARBA00022692"/>
    </source>
</evidence>
<evidence type="ECO:0000256" key="3">
    <source>
        <dbReference type="ARBA" id="ARBA00022475"/>
    </source>
</evidence>
<protein>
    <submittedName>
        <fullName evidence="9">MmpS family protein</fullName>
    </submittedName>
</protein>
<feature type="transmembrane region" description="Helical" evidence="8">
    <location>
        <begin position="42"/>
        <end position="62"/>
    </location>
</feature>
<comment type="similarity">
    <text evidence="2">Belongs to the MmpS family.</text>
</comment>
<name>A0A921F2B6_9ACTN</name>
<evidence type="ECO:0000256" key="1">
    <source>
        <dbReference type="ARBA" id="ARBA00004236"/>
    </source>
</evidence>
<dbReference type="Gene3D" id="2.60.40.2880">
    <property type="entry name" value="MmpS1-5, C-terminal soluble domain"/>
    <property type="match status" value="1"/>
</dbReference>
<evidence type="ECO:0000256" key="8">
    <source>
        <dbReference type="SAM" id="Phobius"/>
    </source>
</evidence>
<comment type="subcellular location">
    <subcellularLocation>
        <location evidence="1">Cell membrane</location>
    </subcellularLocation>
</comment>
<keyword evidence="4 8" id="KW-0812">Transmembrane</keyword>
<dbReference type="GO" id="GO:0005886">
    <property type="term" value="C:plasma membrane"/>
    <property type="evidence" value="ECO:0007669"/>
    <property type="project" value="UniProtKB-SubCell"/>
</dbReference>
<proteinExistence type="inferred from homology"/>
<evidence type="ECO:0000256" key="7">
    <source>
        <dbReference type="SAM" id="MobiDB-lite"/>
    </source>
</evidence>
<comment type="caution">
    <text evidence="9">The sequence shown here is derived from an EMBL/GenBank/DDBJ whole genome shotgun (WGS) entry which is preliminary data.</text>
</comment>
<dbReference type="Proteomes" id="UP000776650">
    <property type="component" value="Unassembled WGS sequence"/>
</dbReference>
<keyword evidence="5 8" id="KW-1133">Transmembrane helix</keyword>
<feature type="compositionally biased region" description="Polar residues" evidence="7">
    <location>
        <begin position="64"/>
        <end position="74"/>
    </location>
</feature>